<dbReference type="RefSeq" id="WP_282000749.1">
    <property type="nucleotide sequence ID" value="NZ_AP027151.1"/>
</dbReference>
<dbReference type="InterPro" id="IPR036249">
    <property type="entry name" value="Thioredoxin-like_sf"/>
</dbReference>
<dbReference type="Proteomes" id="UP001317705">
    <property type="component" value="Chromosome"/>
</dbReference>
<evidence type="ECO:0000313" key="4">
    <source>
        <dbReference type="Proteomes" id="UP001317705"/>
    </source>
</evidence>
<evidence type="ECO:0000313" key="3">
    <source>
        <dbReference type="EMBL" id="BDV44655.1"/>
    </source>
</evidence>
<dbReference type="SUPFAM" id="SSF52833">
    <property type="entry name" value="Thioredoxin-like"/>
    <property type="match status" value="1"/>
</dbReference>
<sequence>MATIIFWEKPGCQGNARQKEILLASGHQLEVRNLLAEPWSEERLALFFGDRPVVEWFNPAHPRIKSGEVVPASFGREEALRLMVAEPLFIVRPLMQVGEERLAGFEVAQVHNWLGLALATVGERDPRNCPCVTRSAPAGGRP</sequence>
<evidence type="ECO:0000256" key="1">
    <source>
        <dbReference type="ARBA" id="ARBA00007198"/>
    </source>
</evidence>
<evidence type="ECO:0000256" key="2">
    <source>
        <dbReference type="PROSITE-ProRule" id="PRU01282"/>
    </source>
</evidence>
<accession>A0ABM8EQ95</accession>
<evidence type="ECO:0008006" key="5">
    <source>
        <dbReference type="Google" id="ProtNLM"/>
    </source>
</evidence>
<dbReference type="InterPro" id="IPR006503">
    <property type="entry name" value="Nase-assoc"/>
</dbReference>
<reference evidence="3 4" key="1">
    <citation type="submission" date="2022-12" db="EMBL/GenBank/DDBJ databases">
        <title>Polyphasic characterization of Geotalea uranireducens NIT-SL11 newly isolated from a complex of sewage sludge and microbially reduced graphene oxide.</title>
        <authorList>
            <person name="Xie L."/>
            <person name="Yoshida N."/>
            <person name="Meng L."/>
        </authorList>
    </citation>
    <scope>NUCLEOTIDE SEQUENCE [LARGE SCALE GENOMIC DNA]</scope>
    <source>
        <strain evidence="3 4">NIT-SL11</strain>
    </source>
</reference>
<dbReference type="InterPro" id="IPR006660">
    <property type="entry name" value="Arsenate_reductase-like"/>
</dbReference>
<proteinExistence type="inferred from homology"/>
<protein>
    <recommendedName>
        <fullName evidence="5">Nitrogenase-associated protein</fullName>
    </recommendedName>
</protein>
<dbReference type="CDD" id="cd03033">
    <property type="entry name" value="ArsC_15kD"/>
    <property type="match status" value="1"/>
</dbReference>
<comment type="similarity">
    <text evidence="1 2">Belongs to the ArsC family.</text>
</comment>
<dbReference type="EMBL" id="AP027151">
    <property type="protein sequence ID" value="BDV44655.1"/>
    <property type="molecule type" value="Genomic_DNA"/>
</dbReference>
<dbReference type="NCBIfam" id="TIGR01616">
    <property type="entry name" value="nitro_assoc"/>
    <property type="match status" value="1"/>
</dbReference>
<dbReference type="Gene3D" id="3.40.30.10">
    <property type="entry name" value="Glutaredoxin"/>
    <property type="match status" value="1"/>
</dbReference>
<organism evidence="3 4">
    <name type="scientific">Geotalea uraniireducens</name>
    <dbReference type="NCBI Taxonomy" id="351604"/>
    <lineage>
        <taxon>Bacteria</taxon>
        <taxon>Pseudomonadati</taxon>
        <taxon>Thermodesulfobacteriota</taxon>
        <taxon>Desulfuromonadia</taxon>
        <taxon>Geobacterales</taxon>
        <taxon>Geobacteraceae</taxon>
        <taxon>Geotalea</taxon>
    </lineage>
</organism>
<name>A0ABM8EQ95_9BACT</name>
<gene>
    <name evidence="3" type="ORF">GURASL_35780</name>
</gene>
<keyword evidence="4" id="KW-1185">Reference proteome</keyword>
<dbReference type="PROSITE" id="PS51353">
    <property type="entry name" value="ARSC"/>
    <property type="match status" value="1"/>
</dbReference>